<name>A0A8J7JZW5_9GAMM</name>
<dbReference type="EMBL" id="JADEYS010000013">
    <property type="protein sequence ID" value="MBE9398219.1"/>
    <property type="molecule type" value="Genomic_DNA"/>
</dbReference>
<feature type="region of interest" description="Disordered" evidence="1">
    <location>
        <begin position="1"/>
        <end position="30"/>
    </location>
</feature>
<sequence length="231" mass="26395">MNTQIDIQTPSLQHSDWNTPSQQVGSGYDARSSENGLLTIMYGSLEHASRFEWLNAGRTLVDKTYINILWQAADLPPTGVDRTRMASDLDAFVRAHLQPLWQEFEHLTHDEKHQLTIKLVERAANDVFGTGYQEEASSWLLYYLCPPLPVFPMNDVLRNVIADTQGKSVLNSYAEYHQACRQQFSHLLPHIHSTAPAAEYGTVREIDAINQILRGSDWWQRRCLIHHLLTA</sequence>
<evidence type="ECO:0000256" key="1">
    <source>
        <dbReference type="SAM" id="MobiDB-lite"/>
    </source>
</evidence>
<protein>
    <submittedName>
        <fullName evidence="2">Uncharacterized protein</fullName>
    </submittedName>
</protein>
<reference evidence="2" key="1">
    <citation type="submission" date="2020-10" db="EMBL/GenBank/DDBJ databases">
        <title>Bacterium isolated from coastal waters sediment.</title>
        <authorList>
            <person name="Chen R.-J."/>
            <person name="Lu D.-C."/>
            <person name="Zhu K.-L."/>
            <person name="Du Z.-J."/>
        </authorList>
    </citation>
    <scope>NUCLEOTIDE SEQUENCE</scope>
    <source>
        <strain evidence="2">N1Y112</strain>
    </source>
</reference>
<gene>
    <name evidence="2" type="ORF">IOQ59_13235</name>
</gene>
<feature type="compositionally biased region" description="Polar residues" evidence="1">
    <location>
        <begin position="1"/>
        <end position="25"/>
    </location>
</feature>
<evidence type="ECO:0000313" key="3">
    <source>
        <dbReference type="Proteomes" id="UP000640333"/>
    </source>
</evidence>
<dbReference type="AlphaFoldDB" id="A0A8J7JZW5"/>
<proteinExistence type="predicted"/>
<comment type="caution">
    <text evidence="2">The sequence shown here is derived from an EMBL/GenBank/DDBJ whole genome shotgun (WGS) entry which is preliminary data.</text>
</comment>
<organism evidence="2 3">
    <name type="scientific">Pontibacterium sinense</name>
    <dbReference type="NCBI Taxonomy" id="2781979"/>
    <lineage>
        <taxon>Bacteria</taxon>
        <taxon>Pseudomonadati</taxon>
        <taxon>Pseudomonadota</taxon>
        <taxon>Gammaproteobacteria</taxon>
        <taxon>Oceanospirillales</taxon>
        <taxon>Oceanospirillaceae</taxon>
        <taxon>Pontibacterium</taxon>
    </lineage>
</organism>
<evidence type="ECO:0000313" key="2">
    <source>
        <dbReference type="EMBL" id="MBE9398219.1"/>
    </source>
</evidence>
<dbReference type="Proteomes" id="UP000640333">
    <property type="component" value="Unassembled WGS sequence"/>
</dbReference>
<keyword evidence="3" id="KW-1185">Reference proteome</keyword>
<accession>A0A8J7JZW5</accession>
<dbReference type="RefSeq" id="WP_193953852.1">
    <property type="nucleotide sequence ID" value="NZ_JADEYS010000013.1"/>
</dbReference>